<keyword evidence="6 12" id="KW-0418">Kinase</keyword>
<evidence type="ECO:0000313" key="12">
    <source>
        <dbReference type="EMBL" id="NHC13105.1"/>
    </source>
</evidence>
<evidence type="ECO:0000313" key="13">
    <source>
        <dbReference type="Proteomes" id="UP000800981"/>
    </source>
</evidence>
<keyword evidence="9" id="KW-0175">Coiled coil</keyword>
<evidence type="ECO:0000256" key="4">
    <source>
        <dbReference type="ARBA" id="ARBA00022679"/>
    </source>
</evidence>
<dbReference type="EMBL" id="JAANNP010000001">
    <property type="protein sequence ID" value="NHC13105.1"/>
    <property type="molecule type" value="Genomic_DNA"/>
</dbReference>
<keyword evidence="7" id="KW-0067">ATP-binding</keyword>
<keyword evidence="5" id="KW-0547">Nucleotide-binding</keyword>
<feature type="domain" description="DUF7134" evidence="11">
    <location>
        <begin position="8"/>
        <end position="150"/>
    </location>
</feature>
<keyword evidence="8" id="KW-0902">Two-component regulatory system</keyword>
<dbReference type="CDD" id="cd16917">
    <property type="entry name" value="HATPase_UhpB-NarQ-NarX-like"/>
    <property type="match status" value="1"/>
</dbReference>
<dbReference type="GO" id="GO:0016301">
    <property type="term" value="F:kinase activity"/>
    <property type="evidence" value="ECO:0007669"/>
    <property type="project" value="UniProtKB-KW"/>
</dbReference>
<proteinExistence type="predicted"/>
<keyword evidence="13" id="KW-1185">Reference proteome</keyword>
<dbReference type="EC" id="2.7.13.3" evidence="2"/>
<dbReference type="Gene3D" id="3.30.565.10">
    <property type="entry name" value="Histidine kinase-like ATPase, C-terminal domain"/>
    <property type="match status" value="1"/>
</dbReference>
<feature type="domain" description="Signal transduction histidine kinase subgroup 3 dimerisation and phosphoacceptor" evidence="10">
    <location>
        <begin position="187"/>
        <end position="252"/>
    </location>
</feature>
<evidence type="ECO:0000256" key="9">
    <source>
        <dbReference type="SAM" id="Coils"/>
    </source>
</evidence>
<organism evidence="12 13">
    <name type="scientific">Motilibacter deserti</name>
    <dbReference type="NCBI Taxonomy" id="2714956"/>
    <lineage>
        <taxon>Bacteria</taxon>
        <taxon>Bacillati</taxon>
        <taxon>Actinomycetota</taxon>
        <taxon>Actinomycetes</taxon>
        <taxon>Motilibacterales</taxon>
        <taxon>Motilibacteraceae</taxon>
        <taxon>Motilibacter</taxon>
    </lineage>
</organism>
<dbReference type="Pfam" id="PF23539">
    <property type="entry name" value="DUF7134"/>
    <property type="match status" value="1"/>
</dbReference>
<protein>
    <recommendedName>
        <fullName evidence="2">histidine kinase</fullName>
        <ecNumber evidence="2">2.7.13.3</ecNumber>
    </recommendedName>
</protein>
<comment type="caution">
    <text evidence="12">The sequence shown here is derived from an EMBL/GenBank/DDBJ whole genome shotgun (WGS) entry which is preliminary data.</text>
</comment>
<dbReference type="PANTHER" id="PTHR24421:SF10">
    <property type="entry name" value="NITRATE_NITRITE SENSOR PROTEIN NARQ"/>
    <property type="match status" value="1"/>
</dbReference>
<keyword evidence="3" id="KW-0597">Phosphoprotein</keyword>
<dbReference type="PANTHER" id="PTHR24421">
    <property type="entry name" value="NITRATE/NITRITE SENSOR PROTEIN NARX-RELATED"/>
    <property type="match status" value="1"/>
</dbReference>
<comment type="catalytic activity">
    <reaction evidence="1">
        <text>ATP + protein L-histidine = ADP + protein N-phospho-L-histidine.</text>
        <dbReference type="EC" id="2.7.13.3"/>
    </reaction>
</comment>
<dbReference type="InterPro" id="IPR036890">
    <property type="entry name" value="HATPase_C_sf"/>
</dbReference>
<evidence type="ECO:0000256" key="5">
    <source>
        <dbReference type="ARBA" id="ARBA00022741"/>
    </source>
</evidence>
<dbReference type="Proteomes" id="UP000800981">
    <property type="component" value="Unassembled WGS sequence"/>
</dbReference>
<evidence type="ECO:0000256" key="3">
    <source>
        <dbReference type="ARBA" id="ARBA00022553"/>
    </source>
</evidence>
<feature type="coiled-coil region" evidence="9">
    <location>
        <begin position="155"/>
        <end position="195"/>
    </location>
</feature>
<dbReference type="InterPro" id="IPR055558">
    <property type="entry name" value="DUF7134"/>
</dbReference>
<accession>A0ABX0GRJ6</accession>
<gene>
    <name evidence="12" type="ORF">G9H71_04845</name>
</gene>
<dbReference type="Pfam" id="PF07730">
    <property type="entry name" value="HisKA_3"/>
    <property type="match status" value="1"/>
</dbReference>
<evidence type="ECO:0000256" key="7">
    <source>
        <dbReference type="ARBA" id="ARBA00022840"/>
    </source>
</evidence>
<dbReference type="InterPro" id="IPR050482">
    <property type="entry name" value="Sensor_HK_TwoCompSys"/>
</dbReference>
<sequence length="396" mass="41733">MRLLATVKAWLRVHPLAADALLALQVLVLAYLVPDDKPGHIAPPDAGTQAFVILGCAALVLRRRYPFPVWAATVVCGGLGVWHAGSPTTANLPTVVALGSLVVRTPRRRAFELASVTAAVSIAALLLADLDNWEQGETYGAVTWSALATAVGLAVQSHRAVLAAAEERALRAEQSREQEAQRRVAEERLRIARELHDVVAHHVSVVNVQSGVALHLLDTDPAQAREAVGHVRGASRQVLEEMGALLGVLRTNEDGAPVTPAPGFERVGELVESMGRAGLRVHWEVVGQPVALPALLDLTAYRLAQESLTNAAKHGTGSAEFEISYLPEVLVLMVSNPVWGRGASGDGTGHGLVGMRERVEAVGGTLDAGVQGGHFVVRAELPLAPRAVTGTAGAPR</sequence>
<dbReference type="RefSeq" id="WP_166278594.1">
    <property type="nucleotide sequence ID" value="NZ_JAANNP010000001.1"/>
</dbReference>
<evidence type="ECO:0000256" key="6">
    <source>
        <dbReference type="ARBA" id="ARBA00022777"/>
    </source>
</evidence>
<evidence type="ECO:0000256" key="8">
    <source>
        <dbReference type="ARBA" id="ARBA00023012"/>
    </source>
</evidence>
<name>A0ABX0GRJ6_9ACTN</name>
<dbReference type="SUPFAM" id="SSF55874">
    <property type="entry name" value="ATPase domain of HSP90 chaperone/DNA topoisomerase II/histidine kinase"/>
    <property type="match status" value="1"/>
</dbReference>
<reference evidence="12 13" key="1">
    <citation type="submission" date="2020-03" db="EMBL/GenBank/DDBJ databases">
        <title>Two novel Motilibacter sp.</title>
        <authorList>
            <person name="Liu S."/>
        </authorList>
    </citation>
    <scope>NUCLEOTIDE SEQUENCE [LARGE SCALE GENOMIC DNA]</scope>
    <source>
        <strain evidence="12 13">E257</strain>
    </source>
</reference>
<evidence type="ECO:0000256" key="1">
    <source>
        <dbReference type="ARBA" id="ARBA00000085"/>
    </source>
</evidence>
<keyword evidence="4" id="KW-0808">Transferase</keyword>
<evidence type="ECO:0000259" key="10">
    <source>
        <dbReference type="Pfam" id="PF07730"/>
    </source>
</evidence>
<dbReference type="Gene3D" id="1.20.5.1930">
    <property type="match status" value="1"/>
</dbReference>
<evidence type="ECO:0000256" key="2">
    <source>
        <dbReference type="ARBA" id="ARBA00012438"/>
    </source>
</evidence>
<evidence type="ECO:0000259" key="11">
    <source>
        <dbReference type="Pfam" id="PF23539"/>
    </source>
</evidence>
<dbReference type="InterPro" id="IPR011712">
    <property type="entry name" value="Sig_transdc_His_kin_sub3_dim/P"/>
</dbReference>